<reference evidence="2" key="1">
    <citation type="submission" date="2017-06" db="EMBL/GenBank/DDBJ databases">
        <title>Genome analysis of Fimbriiglobus ruber SP5, the first member of the order Planctomycetales with confirmed chitinolytic capability.</title>
        <authorList>
            <person name="Ravin N.V."/>
            <person name="Rakitin A.L."/>
            <person name="Ivanova A.A."/>
            <person name="Beletsky A.V."/>
            <person name="Kulichevskaya I.S."/>
            <person name="Mardanov A.V."/>
            <person name="Dedysh S.N."/>
        </authorList>
    </citation>
    <scope>NUCLEOTIDE SEQUENCE [LARGE SCALE GENOMIC DNA]</scope>
    <source>
        <strain evidence="2">SP5</strain>
    </source>
</reference>
<dbReference type="RefSeq" id="WP_088260552.1">
    <property type="nucleotide sequence ID" value="NZ_NIDE01000020.1"/>
</dbReference>
<proteinExistence type="predicted"/>
<evidence type="ECO:0000313" key="1">
    <source>
        <dbReference type="EMBL" id="OWK34252.1"/>
    </source>
</evidence>
<accession>A0A225CYD8</accession>
<name>A0A225CYD8_9BACT</name>
<protein>
    <submittedName>
        <fullName evidence="1">Uncharacterized protein</fullName>
    </submittedName>
</protein>
<comment type="caution">
    <text evidence="1">The sequence shown here is derived from an EMBL/GenBank/DDBJ whole genome shotgun (WGS) entry which is preliminary data.</text>
</comment>
<evidence type="ECO:0000313" key="2">
    <source>
        <dbReference type="Proteomes" id="UP000214646"/>
    </source>
</evidence>
<keyword evidence="2" id="KW-1185">Reference proteome</keyword>
<dbReference type="Proteomes" id="UP000214646">
    <property type="component" value="Unassembled WGS sequence"/>
</dbReference>
<sequence>MIDADRLDDTRRGIENLIDHAARLGNEFTGPHEGEPAEVANIYWALDRARKELLTAFNGCHSLMVEALARSEAEALAEISRLWCTRPGREPLLRKITDGAYPRCMVGYTLAPDDPHVGNHTERWLGFGARTYMGAVAEAVRQGLK</sequence>
<dbReference type="AlphaFoldDB" id="A0A225CYD8"/>
<organism evidence="1 2">
    <name type="scientific">Fimbriiglobus ruber</name>
    <dbReference type="NCBI Taxonomy" id="1908690"/>
    <lineage>
        <taxon>Bacteria</taxon>
        <taxon>Pseudomonadati</taxon>
        <taxon>Planctomycetota</taxon>
        <taxon>Planctomycetia</taxon>
        <taxon>Gemmatales</taxon>
        <taxon>Gemmataceae</taxon>
        <taxon>Fimbriiglobus</taxon>
    </lineage>
</organism>
<gene>
    <name evidence="1" type="ORF">FRUB_10223</name>
</gene>
<dbReference type="EMBL" id="NIDE01000020">
    <property type="protein sequence ID" value="OWK34252.1"/>
    <property type="molecule type" value="Genomic_DNA"/>
</dbReference>